<dbReference type="Proteomes" id="UP001172386">
    <property type="component" value="Unassembled WGS sequence"/>
</dbReference>
<accession>A0ACC3AAN3</accession>
<evidence type="ECO:0000313" key="1">
    <source>
        <dbReference type="EMBL" id="KAJ9658235.1"/>
    </source>
</evidence>
<comment type="caution">
    <text evidence="1">The sequence shown here is derived from an EMBL/GenBank/DDBJ whole genome shotgun (WGS) entry which is preliminary data.</text>
</comment>
<sequence length="738" mass="81271">MSSTEVVNVRTKIHGYKLDQNLAPTLLQPALESEESHRKVLGTVRCLIADLCQQHNGGHPGSAMGMAALGIALYKYTMRYSPLNPSFFNRDRLVLSNGHTCLWQYIFMHLVGFPAMSLEQLKTYHSAQRDSICPGHPEIQLAGIEVTTGPLGQGVANTVGLAIASKQLGATYNRPGHHLVDNMTWCVVGDGCLQEGVAIEAIQLAGHWRLDNLAILYDNNGVTCSGTVDVATSEDINARMAACGWHVVDILDGDTNVGAIVQALEQARENKHQPSFVNIRTTIGVDTNLQGQNKAHGTPLGAEGVRHLKQAYGMDPKQEFFVPPSVYAFFQDVIPKGKKQEATSEQILSAYALKFPELAKEFTMRIRGQLSKHWLDFIPPKEELSKKKTPTRISAGRIVAALGKGLSSLVLMTCDLQPATNMSWDNCTTFQHPEHKTSCETMMGNYTGRYLQCGIREHAMAAIANGLAALGPGTVIPLTSAFFQFYSYAIAGVRMGALQGLQAIHLATHDSIAIGHDGPTHQPVELPALFRAMPNLLYVRPCDEEETCGAFMVAFEAERTPTMISLSRHPLVQYPEHSDREGVKRGAYVFIEEEEADVTLIGVGAEMVFAVEARSKLIELGIKSRVISFPCQRLFEGQSRDYKESVMQYSKRKPVVVIEAFVVNGWERYADAGYSMRTFGKSLPPEDEIYGFFGFTVDEITTKVRQLLNEVAEVGIEFLRGNFRDLNGGAMSHGINIY</sequence>
<evidence type="ECO:0000313" key="2">
    <source>
        <dbReference type="Proteomes" id="UP001172386"/>
    </source>
</evidence>
<reference evidence="1" key="1">
    <citation type="submission" date="2022-10" db="EMBL/GenBank/DDBJ databases">
        <title>Culturing micro-colonial fungi from biological soil crusts in the Mojave desert and describing Neophaeococcomyces mojavensis, and introducing the new genera and species Taxawa tesnikishii.</title>
        <authorList>
            <person name="Kurbessoian T."/>
            <person name="Stajich J.E."/>
        </authorList>
    </citation>
    <scope>NUCLEOTIDE SEQUENCE</scope>
    <source>
        <strain evidence="1">JES_112</strain>
    </source>
</reference>
<gene>
    <name evidence="1" type="ORF">H2198_003808</name>
</gene>
<proteinExistence type="predicted"/>
<organism evidence="1 2">
    <name type="scientific">Neophaeococcomyces mojaviensis</name>
    <dbReference type="NCBI Taxonomy" id="3383035"/>
    <lineage>
        <taxon>Eukaryota</taxon>
        <taxon>Fungi</taxon>
        <taxon>Dikarya</taxon>
        <taxon>Ascomycota</taxon>
        <taxon>Pezizomycotina</taxon>
        <taxon>Eurotiomycetes</taxon>
        <taxon>Chaetothyriomycetidae</taxon>
        <taxon>Chaetothyriales</taxon>
        <taxon>Chaetothyriales incertae sedis</taxon>
        <taxon>Neophaeococcomyces</taxon>
    </lineage>
</organism>
<name>A0ACC3AAN3_9EURO</name>
<protein>
    <submittedName>
        <fullName evidence="1">Uncharacterized protein</fullName>
    </submittedName>
</protein>
<dbReference type="EMBL" id="JAPDRQ010000053">
    <property type="protein sequence ID" value="KAJ9658235.1"/>
    <property type="molecule type" value="Genomic_DNA"/>
</dbReference>
<keyword evidence="2" id="KW-1185">Reference proteome</keyword>